<feature type="compositionally biased region" description="Basic and acidic residues" evidence="1">
    <location>
        <begin position="570"/>
        <end position="581"/>
    </location>
</feature>
<evidence type="ECO:0000256" key="1">
    <source>
        <dbReference type="SAM" id="MobiDB-lite"/>
    </source>
</evidence>
<feature type="compositionally biased region" description="Acidic residues" evidence="1">
    <location>
        <begin position="550"/>
        <end position="563"/>
    </location>
</feature>
<accession>A0A3G4ZYI6</accession>
<feature type="domain" description="Ribosomal RNA methyltransferase FtsJ" evidence="2">
    <location>
        <begin position="114"/>
        <end position="344"/>
    </location>
</feature>
<sequence length="603" mass="69627">MTSIFVNYHPIVYKLEEKATKTITDATFDVVLSNNIAYPMLTMGFQHYIHKSKDKMEIIEQFNNRKKVYLVTSLFEKVIDKKDETESGIPHTSIDHGLKDFIKDINPKFPEILSRAFLKLWEMIVYFDLIPATEHFVSAHLAEGPGSFIQATILYRDAQAKSKKIKSSKNDKFYAVTLHSDNEHLLMEKEFINYYAKESPKRLHILNTVNKRDMMMQGGGFNFNSESTNGDITKLNTINMFGGANDKNGFSQPADLITADGGFDWKKENLQEQEAYRLIFGQIVTALKTQKASGNFVIKIFETYTTNTIKLIELLRTFYADVFICKPFTSRISNSEKYIICKEFNKKSFTPQIAKKLEDMVSVMNKNEQYNIINLFSDYKFDKNILDLYKNINIELSLKQFVGINNIIKFINLDNYNGIEYNDYLDKQIIASTFWINTFLDPSKYKSIQQYINHYKHKFDKPQPMSLAIKEDNDKKQIEKEFATKQSRVTRVVKKVPKTVSKTVPKTVSKTVPKTDAKKTKVSKSKSKKKVQTGGGDGDDIEEPNHDIIEQTEDSDNDSEDSNNEYITKLNEELPESKDIDNNTENNLASEHESEYELESEEQ</sequence>
<protein>
    <submittedName>
        <fullName evidence="3">FtsJ-like methyltransferase</fullName>
    </submittedName>
</protein>
<dbReference type="PANTHER" id="PTHR16121:SF0">
    <property type="entry name" value="CAP-SPECIFIC MRNA (NUCLEOSIDE-2'-O-)-METHYLTRANSFERASE 1"/>
    <property type="match status" value="1"/>
</dbReference>
<dbReference type="GO" id="GO:0032259">
    <property type="term" value="P:methylation"/>
    <property type="evidence" value="ECO:0007669"/>
    <property type="project" value="UniProtKB-KW"/>
</dbReference>
<dbReference type="GO" id="GO:0006370">
    <property type="term" value="P:7-methylguanosine mRNA capping"/>
    <property type="evidence" value="ECO:0007669"/>
    <property type="project" value="TreeGrafter"/>
</dbReference>
<dbReference type="PANTHER" id="PTHR16121">
    <property type="entry name" value="CAP-SPECIFIC MRNA (NUCLEOSIDE-2'-O-)-METHYLTRANSFERASE 1-RELATED"/>
    <property type="match status" value="1"/>
</dbReference>
<feature type="compositionally biased region" description="Basic residues" evidence="1">
    <location>
        <begin position="520"/>
        <end position="531"/>
    </location>
</feature>
<reference evidence="3" key="1">
    <citation type="submission" date="2018-10" db="EMBL/GenBank/DDBJ databases">
        <title>Hidden diversity of soil giant viruses.</title>
        <authorList>
            <person name="Schulz F."/>
            <person name="Alteio L."/>
            <person name="Goudeau D."/>
            <person name="Ryan E.M."/>
            <person name="Malmstrom R.R."/>
            <person name="Blanchard J."/>
            <person name="Woyke T."/>
        </authorList>
    </citation>
    <scope>NUCLEOTIDE SEQUENCE</scope>
    <source>
        <strain evidence="3">GAV1</strain>
    </source>
</reference>
<evidence type="ECO:0000259" key="2">
    <source>
        <dbReference type="Pfam" id="PF01728"/>
    </source>
</evidence>
<proteinExistence type="predicted"/>
<keyword evidence="3" id="KW-0489">Methyltransferase</keyword>
<dbReference type="EMBL" id="MK072202">
    <property type="protein sequence ID" value="AYV79986.1"/>
    <property type="molecule type" value="Genomic_DNA"/>
</dbReference>
<keyword evidence="3" id="KW-0808">Transferase</keyword>
<dbReference type="Pfam" id="PF01728">
    <property type="entry name" value="FtsJ"/>
    <property type="match status" value="1"/>
</dbReference>
<dbReference type="SUPFAM" id="SSF53335">
    <property type="entry name" value="S-adenosyl-L-methionine-dependent methyltransferases"/>
    <property type="match status" value="1"/>
</dbReference>
<organism evidence="3">
    <name type="scientific">Gaeavirus sp</name>
    <dbReference type="NCBI Taxonomy" id="2487767"/>
    <lineage>
        <taxon>Viruses</taxon>
        <taxon>Varidnaviria</taxon>
        <taxon>Bamfordvirae</taxon>
        <taxon>Nucleocytoviricota</taxon>
        <taxon>Megaviricetes</taxon>
        <taxon>Imitervirales</taxon>
        <taxon>Mimiviridae</taxon>
        <taxon>Klosneuvirinae</taxon>
    </lineage>
</organism>
<dbReference type="Gene3D" id="3.40.50.12760">
    <property type="match status" value="1"/>
</dbReference>
<dbReference type="InterPro" id="IPR029063">
    <property type="entry name" value="SAM-dependent_MTases_sf"/>
</dbReference>
<dbReference type="GO" id="GO:0004483">
    <property type="term" value="F:methyltransferase cap1 activity"/>
    <property type="evidence" value="ECO:0007669"/>
    <property type="project" value="UniProtKB-ARBA"/>
</dbReference>
<dbReference type="InterPro" id="IPR002877">
    <property type="entry name" value="RNA_MeTrfase_FtsJ_dom"/>
</dbReference>
<name>A0A3G4ZYI6_9VIRU</name>
<gene>
    <name evidence="3" type="ORF">Gaeavirus4_9</name>
</gene>
<evidence type="ECO:0000313" key="3">
    <source>
        <dbReference type="EMBL" id="AYV79986.1"/>
    </source>
</evidence>
<dbReference type="InterPro" id="IPR050851">
    <property type="entry name" value="mRNA_Cap_2O-Ribose_MeTrfase"/>
</dbReference>
<feature type="region of interest" description="Disordered" evidence="1">
    <location>
        <begin position="504"/>
        <end position="603"/>
    </location>
</feature>